<proteinExistence type="predicted"/>
<evidence type="ECO:0000313" key="2">
    <source>
        <dbReference type="Proteomes" id="UP001060170"/>
    </source>
</evidence>
<gene>
    <name evidence="1" type="ORF">MJO28_009369</name>
</gene>
<organism evidence="1 2">
    <name type="scientific">Puccinia striiformis f. sp. tritici</name>
    <dbReference type="NCBI Taxonomy" id="168172"/>
    <lineage>
        <taxon>Eukaryota</taxon>
        <taxon>Fungi</taxon>
        <taxon>Dikarya</taxon>
        <taxon>Basidiomycota</taxon>
        <taxon>Pucciniomycotina</taxon>
        <taxon>Pucciniomycetes</taxon>
        <taxon>Pucciniales</taxon>
        <taxon>Pucciniaceae</taxon>
        <taxon>Puccinia</taxon>
    </lineage>
</organism>
<dbReference type="EMBL" id="CM045873">
    <property type="protein sequence ID" value="KAI7947461.1"/>
    <property type="molecule type" value="Genomic_DNA"/>
</dbReference>
<evidence type="ECO:0000313" key="1">
    <source>
        <dbReference type="EMBL" id="KAI7947461.1"/>
    </source>
</evidence>
<keyword evidence="2" id="KW-1185">Reference proteome</keyword>
<sequence length="178" mass="19813">LYNSSSLSTSAWQHSTSVHRFLSLLISLSSLRPLDHSITIFTGLSDIRSPPSFGLGVLVAQIDCLFPSYPSTHHSITTFSPDSTARLYIASYRSSSPCRLSDRSTSRPLNHNIHGVIGYTITAFLRSWRSCGSGEPFQMLNPSENSIITEELTYHICSCPPRSFPSSWQYLISAYTLF</sequence>
<feature type="non-terminal residue" evidence="1">
    <location>
        <position position="1"/>
    </location>
</feature>
<accession>A0ACC0E6W8</accession>
<name>A0ACC0E6W8_9BASI</name>
<dbReference type="Proteomes" id="UP001060170">
    <property type="component" value="Chromosome 9"/>
</dbReference>
<reference evidence="1 2" key="3">
    <citation type="journal article" date="2022" name="Microbiol. Spectr.">
        <title>Folding features and dynamics of 3D genome architecture in plant fungal pathogens.</title>
        <authorList>
            <person name="Xia C."/>
        </authorList>
    </citation>
    <scope>NUCLEOTIDE SEQUENCE [LARGE SCALE GENOMIC DNA]</scope>
    <source>
        <strain evidence="1 2">93-210</strain>
    </source>
</reference>
<comment type="caution">
    <text evidence="1">The sequence shown here is derived from an EMBL/GenBank/DDBJ whole genome shotgun (WGS) entry which is preliminary data.</text>
</comment>
<reference evidence="2" key="2">
    <citation type="journal article" date="2018" name="Mol. Plant Microbe Interact.">
        <title>Genome sequence resources for the wheat stripe rust pathogen (Puccinia striiformis f. sp. tritici) and the barley stripe rust pathogen (Puccinia striiformis f. sp. hordei).</title>
        <authorList>
            <person name="Xia C."/>
            <person name="Wang M."/>
            <person name="Yin C."/>
            <person name="Cornejo O.E."/>
            <person name="Hulbert S.H."/>
            <person name="Chen X."/>
        </authorList>
    </citation>
    <scope>NUCLEOTIDE SEQUENCE [LARGE SCALE GENOMIC DNA]</scope>
    <source>
        <strain evidence="2">93-210</strain>
    </source>
</reference>
<protein>
    <submittedName>
        <fullName evidence="1">Uncharacterized protein</fullName>
    </submittedName>
</protein>
<reference evidence="2" key="1">
    <citation type="journal article" date="2018" name="BMC Genomics">
        <title>Genomic insights into host adaptation between the wheat stripe rust pathogen (Puccinia striiformis f. sp. tritici) and the barley stripe rust pathogen (Puccinia striiformis f. sp. hordei).</title>
        <authorList>
            <person name="Xia C."/>
            <person name="Wang M."/>
            <person name="Yin C."/>
            <person name="Cornejo O.E."/>
            <person name="Hulbert S.H."/>
            <person name="Chen X."/>
        </authorList>
    </citation>
    <scope>NUCLEOTIDE SEQUENCE [LARGE SCALE GENOMIC DNA]</scope>
    <source>
        <strain evidence="2">93-210</strain>
    </source>
</reference>